<dbReference type="PROSITE" id="PS50006">
    <property type="entry name" value="FHA_DOMAIN"/>
    <property type="match status" value="1"/>
</dbReference>
<organism evidence="3 4">
    <name type="scientific">Lagenidium giganteum</name>
    <dbReference type="NCBI Taxonomy" id="4803"/>
    <lineage>
        <taxon>Eukaryota</taxon>
        <taxon>Sar</taxon>
        <taxon>Stramenopiles</taxon>
        <taxon>Oomycota</taxon>
        <taxon>Peronosporomycetes</taxon>
        <taxon>Pythiales</taxon>
        <taxon>Pythiaceae</taxon>
    </lineage>
</organism>
<evidence type="ECO:0000313" key="3">
    <source>
        <dbReference type="EMBL" id="DAZ98508.1"/>
    </source>
</evidence>
<gene>
    <name evidence="3" type="ORF">N0F65_004945</name>
</gene>
<dbReference type="EMBL" id="DAKRPA010000105">
    <property type="protein sequence ID" value="DAZ98508.1"/>
    <property type="molecule type" value="Genomic_DNA"/>
</dbReference>
<feature type="region of interest" description="Disordered" evidence="1">
    <location>
        <begin position="91"/>
        <end position="173"/>
    </location>
</feature>
<feature type="compositionally biased region" description="Basic and acidic residues" evidence="1">
    <location>
        <begin position="134"/>
        <end position="157"/>
    </location>
</feature>
<feature type="compositionally biased region" description="Acidic residues" evidence="1">
    <location>
        <begin position="118"/>
        <end position="133"/>
    </location>
</feature>
<dbReference type="InterPro" id="IPR000253">
    <property type="entry name" value="FHA_dom"/>
</dbReference>
<dbReference type="SMART" id="SM00240">
    <property type="entry name" value="FHA"/>
    <property type="match status" value="1"/>
</dbReference>
<evidence type="ECO:0000256" key="1">
    <source>
        <dbReference type="SAM" id="MobiDB-lite"/>
    </source>
</evidence>
<comment type="caution">
    <text evidence="3">The sequence shown here is derived from an EMBL/GenBank/DDBJ whole genome shotgun (WGS) entry which is preliminary data.</text>
</comment>
<feature type="region of interest" description="Disordered" evidence="1">
    <location>
        <begin position="237"/>
        <end position="278"/>
    </location>
</feature>
<name>A0AAV2YXJ1_9STRA</name>
<feature type="region of interest" description="Disordered" evidence="1">
    <location>
        <begin position="338"/>
        <end position="396"/>
    </location>
</feature>
<feature type="domain" description="FHA" evidence="2">
    <location>
        <begin position="1"/>
        <end position="47"/>
    </location>
</feature>
<reference evidence="3" key="2">
    <citation type="journal article" date="2023" name="Microbiol Resour">
        <title>Decontamination and Annotation of the Draft Genome Sequence of the Oomycete Lagenidium giganteum ARSEF 373.</title>
        <authorList>
            <person name="Morgan W.R."/>
            <person name="Tartar A."/>
        </authorList>
    </citation>
    <scope>NUCLEOTIDE SEQUENCE</scope>
    <source>
        <strain evidence="3">ARSEF 373</strain>
    </source>
</reference>
<accession>A0AAV2YXJ1</accession>
<dbReference type="Gene3D" id="2.60.200.20">
    <property type="match status" value="1"/>
</dbReference>
<feature type="region of interest" description="Disordered" evidence="1">
    <location>
        <begin position="293"/>
        <end position="316"/>
    </location>
</feature>
<dbReference type="AlphaFoldDB" id="A0AAV2YXJ1"/>
<feature type="compositionally biased region" description="Polar residues" evidence="1">
    <location>
        <begin position="242"/>
        <end position="260"/>
    </location>
</feature>
<feature type="region of interest" description="Disordered" evidence="1">
    <location>
        <begin position="415"/>
        <end position="560"/>
    </location>
</feature>
<evidence type="ECO:0000313" key="4">
    <source>
        <dbReference type="Proteomes" id="UP001146120"/>
    </source>
</evidence>
<feature type="compositionally biased region" description="Low complexity" evidence="1">
    <location>
        <begin position="421"/>
        <end position="434"/>
    </location>
</feature>
<feature type="compositionally biased region" description="Polar residues" evidence="1">
    <location>
        <begin position="440"/>
        <end position="455"/>
    </location>
</feature>
<reference evidence="3" key="1">
    <citation type="submission" date="2022-11" db="EMBL/GenBank/DDBJ databases">
        <authorList>
            <person name="Morgan W.R."/>
            <person name="Tartar A."/>
        </authorList>
    </citation>
    <scope>NUCLEOTIDE SEQUENCE</scope>
    <source>
        <strain evidence="3">ARSEF 373</strain>
    </source>
</reference>
<dbReference type="InterPro" id="IPR050923">
    <property type="entry name" value="Cell_Proc_Reg/RNA_Proc"/>
</dbReference>
<feature type="compositionally biased region" description="Polar residues" evidence="1">
    <location>
        <begin position="468"/>
        <end position="481"/>
    </location>
</feature>
<feature type="compositionally biased region" description="Basic and acidic residues" evidence="1">
    <location>
        <begin position="550"/>
        <end position="560"/>
    </location>
</feature>
<dbReference type="Proteomes" id="UP001146120">
    <property type="component" value="Unassembled WGS sequence"/>
</dbReference>
<sequence length="560" mass="62633">MEPVCDLVLQHPSISRVHAVLQFDSHGALFLKDNRSTYGTFINKKRLPADEFTRVHVGDVVVFGESTRIYAVCGSPELLPDEYESANLQKLRQRSEDKAKQRKPRQNESDGISWGFGDDAEEEDDDEDDDSGDENGKTDTKKGKKEALPTYLRKLEQDENATPYKSRVQASDVNAKDQKLFEQLQKRITKLENLKQETKRILVKQDQLTGLSEGQEKTLQRNEERIAALKKEIDDLEGRIQAKNTQRQSTNTASAQAPRQRSNRNEALYGYDSDEDDFYDRTKANQMKLQARKQQVESGGKPYNKAATSVGPTKSGGALTAETIQVRIKELEQALEQVQNDEDAMEQSLRDNREAEAPAQAAEEMDSLDSFMENTTKELENSSRATLAARRREVEVELAKQQQLLRVAMPALANFSSASAKQSTNTSNTKPSSPTEKKASQTSEPTKQSTPQQPSYDDMEKKPEVSSPPAQRAQQDAQTPPRSEKAPGEAPIEDRKVAPQPQEREEAKVKRRRVMGPTLPPPAAAQAHDSNVLEGGERVWVPPKGQTGDGRTKLNEKLGY</sequence>
<proteinExistence type="predicted"/>
<dbReference type="Pfam" id="PF00498">
    <property type="entry name" value="FHA"/>
    <property type="match status" value="1"/>
</dbReference>
<feature type="compositionally biased region" description="Basic and acidic residues" evidence="1">
    <location>
        <begin position="482"/>
        <end position="508"/>
    </location>
</feature>
<dbReference type="SUPFAM" id="SSF49879">
    <property type="entry name" value="SMAD/FHA domain"/>
    <property type="match status" value="1"/>
</dbReference>
<dbReference type="InterPro" id="IPR008984">
    <property type="entry name" value="SMAD_FHA_dom_sf"/>
</dbReference>
<dbReference type="PANTHER" id="PTHR23308">
    <property type="entry name" value="NUCLEAR INHIBITOR OF PROTEIN PHOSPHATASE-1"/>
    <property type="match status" value="1"/>
</dbReference>
<protein>
    <recommendedName>
        <fullName evidence="2">FHA domain-containing protein</fullName>
    </recommendedName>
</protein>
<evidence type="ECO:0000259" key="2">
    <source>
        <dbReference type="PROSITE" id="PS50006"/>
    </source>
</evidence>
<keyword evidence="4" id="KW-1185">Reference proteome</keyword>